<protein>
    <submittedName>
        <fullName evidence="1">Uncharacterized protein</fullName>
    </submittedName>
</protein>
<dbReference type="OrthoDB" id="2233519at2"/>
<keyword evidence="2" id="KW-1185">Reference proteome</keyword>
<dbReference type="EMBL" id="BFBY01000002">
    <property type="protein sequence ID" value="GBG04478.1"/>
    <property type="molecule type" value="Genomic_DNA"/>
</dbReference>
<sequence>MVQTGVRPQEWNATVTSYGRNVSGIKKIKKIKLSKTTMTPFTSFNEYINEVNSSLSSFKSYVAKQQANMLQVGENKVTVDSQGANDLRG</sequence>
<dbReference type="RefSeq" id="WP_117117825.1">
    <property type="nucleotide sequence ID" value="NZ_BFBY01000002.1"/>
</dbReference>
<name>A0A2Z6T845_9LACO</name>
<comment type="caution">
    <text evidence="1">The sequence shown here is derived from an EMBL/GenBank/DDBJ whole genome shotgun (WGS) entry which is preliminary data.</text>
</comment>
<evidence type="ECO:0000313" key="1">
    <source>
        <dbReference type="EMBL" id="GBG04478.1"/>
    </source>
</evidence>
<dbReference type="Proteomes" id="UP000257317">
    <property type="component" value="Unassembled WGS sequence"/>
</dbReference>
<reference evidence="2" key="1">
    <citation type="submission" date="2018-03" db="EMBL/GenBank/DDBJ databases">
        <title>New taxa in the Lactobacillus gasseri group.</title>
        <authorList>
            <person name="Tanizawa Y."/>
            <person name="Tohno M."/>
            <person name="Endo A."/>
            <person name="Arita M."/>
        </authorList>
    </citation>
    <scope>NUCLEOTIDE SEQUENCE [LARGE SCALE GENOMIC DNA]</scope>
    <source>
        <strain evidence="2">DSM 24759</strain>
    </source>
</reference>
<organism evidence="1 2">
    <name type="scientific">Lactobacillus rodentium</name>
    <dbReference type="NCBI Taxonomy" id="947835"/>
    <lineage>
        <taxon>Bacteria</taxon>
        <taxon>Bacillati</taxon>
        <taxon>Bacillota</taxon>
        <taxon>Bacilli</taxon>
        <taxon>Lactobacillales</taxon>
        <taxon>Lactobacillaceae</taxon>
        <taxon>Lactobacillus</taxon>
    </lineage>
</organism>
<gene>
    <name evidence="1" type="ORF">LrDSM24759_03920</name>
</gene>
<evidence type="ECO:0000313" key="2">
    <source>
        <dbReference type="Proteomes" id="UP000257317"/>
    </source>
</evidence>
<proteinExistence type="predicted"/>
<dbReference type="AlphaFoldDB" id="A0A2Z6T845"/>
<accession>A0A2Z6T845</accession>